<feature type="domain" description="C2H2-type" evidence="8">
    <location>
        <begin position="97"/>
        <end position="124"/>
    </location>
</feature>
<comment type="subcellular location">
    <subcellularLocation>
        <location evidence="1">Nucleus</location>
    </subcellularLocation>
</comment>
<dbReference type="PROSITE" id="PS50157">
    <property type="entry name" value="ZINC_FINGER_C2H2_2"/>
    <property type="match status" value="9"/>
</dbReference>
<evidence type="ECO:0000313" key="9">
    <source>
        <dbReference type="Proteomes" id="UP001652582"/>
    </source>
</evidence>
<keyword evidence="6" id="KW-0539">Nucleus</keyword>
<feature type="domain" description="C2H2-type" evidence="8">
    <location>
        <begin position="346"/>
        <end position="369"/>
    </location>
</feature>
<keyword evidence="4 7" id="KW-0863">Zinc-finger</keyword>
<evidence type="ECO:0000256" key="4">
    <source>
        <dbReference type="ARBA" id="ARBA00022771"/>
    </source>
</evidence>
<evidence type="ECO:0000256" key="3">
    <source>
        <dbReference type="ARBA" id="ARBA00022737"/>
    </source>
</evidence>
<keyword evidence="2" id="KW-0479">Metal-binding</keyword>
<dbReference type="Proteomes" id="UP001652582">
    <property type="component" value="Chromosome 26"/>
</dbReference>
<dbReference type="PANTHER" id="PTHR24394:SF29">
    <property type="entry name" value="MYONEURIN"/>
    <property type="match status" value="1"/>
</dbReference>
<dbReference type="InterPro" id="IPR036236">
    <property type="entry name" value="Znf_C2H2_sf"/>
</dbReference>
<feature type="domain" description="C2H2-type" evidence="8">
    <location>
        <begin position="10"/>
        <end position="38"/>
    </location>
</feature>
<evidence type="ECO:0000256" key="2">
    <source>
        <dbReference type="ARBA" id="ARBA00022723"/>
    </source>
</evidence>
<evidence type="ECO:0000256" key="7">
    <source>
        <dbReference type="PROSITE-ProRule" id="PRU00042"/>
    </source>
</evidence>
<feature type="domain" description="C2H2-type" evidence="8">
    <location>
        <begin position="261"/>
        <end position="289"/>
    </location>
</feature>
<dbReference type="SUPFAM" id="SSF57667">
    <property type="entry name" value="beta-beta-alpha zinc fingers"/>
    <property type="match status" value="4"/>
</dbReference>
<reference evidence="10" key="1">
    <citation type="submission" date="2025-08" db="UniProtKB">
        <authorList>
            <consortium name="RefSeq"/>
        </authorList>
    </citation>
    <scope>IDENTIFICATION</scope>
</reference>
<keyword evidence="9" id="KW-1185">Reference proteome</keyword>
<keyword evidence="3" id="KW-0677">Repeat</keyword>
<gene>
    <name evidence="10" type="primary">LOC128199562</name>
</gene>
<feature type="domain" description="C2H2-type" evidence="8">
    <location>
        <begin position="203"/>
        <end position="231"/>
    </location>
</feature>
<protein>
    <submittedName>
        <fullName evidence="10">Zinc finger protein 93-like</fullName>
    </submittedName>
</protein>
<dbReference type="Pfam" id="PF00096">
    <property type="entry name" value="zf-C2H2"/>
    <property type="match status" value="6"/>
</dbReference>
<dbReference type="InterPro" id="IPR013087">
    <property type="entry name" value="Znf_C2H2_type"/>
</dbReference>
<dbReference type="GeneID" id="128199562"/>
<keyword evidence="5" id="KW-0862">Zinc</keyword>
<dbReference type="SMART" id="SM00355">
    <property type="entry name" value="ZnF_C2H2"/>
    <property type="match status" value="10"/>
</dbReference>
<sequence>MRKAEDTQTLECKKCKEFFKTNSELRQHNIYVHLKKSRPQHSCCHICNMKVNARDRASHMEAEHGRPAPTCGACGKKFNFPSEVMRHEKRCQSRQNFKCDKCNHACINAKQLKLHKKIHDEERQFVCDVCKKSFKGKDILSRHMLLHSNIRPYVCPDCGQAFTHKSHLHCHLTRKHPGVKSGVKAEDSEIMTLKRNQDGTRSFMCNKCKKCYKTSSLVRVHNTTVHLMVRQEHRPCKICNVLVKISERGSHMEAVHGIPAPTCGACGKKFNRPSFLLRHQKLFHMGERDYKCDKCDYASPTAYHLNEHKMIHEEARPFVCEVCNKPFKWKGVLQRHMLIHLNIRPHVCPVCGQGFIQKPSLRNHIGRKHPAVDLK</sequence>
<feature type="domain" description="C2H2-type" evidence="8">
    <location>
        <begin position="153"/>
        <end position="181"/>
    </location>
</feature>
<name>A0ABM3M276_BICAN</name>
<feature type="domain" description="C2H2-type" evidence="8">
    <location>
        <begin position="318"/>
        <end position="345"/>
    </location>
</feature>
<dbReference type="PROSITE" id="PS00028">
    <property type="entry name" value="ZINC_FINGER_C2H2_1"/>
    <property type="match status" value="8"/>
</dbReference>
<evidence type="ECO:0000256" key="6">
    <source>
        <dbReference type="ARBA" id="ARBA00023242"/>
    </source>
</evidence>
<accession>A0ABM3M276</accession>
<dbReference type="PANTHER" id="PTHR24394">
    <property type="entry name" value="ZINC FINGER PROTEIN"/>
    <property type="match status" value="1"/>
</dbReference>
<organism evidence="9 10">
    <name type="scientific">Bicyclus anynana</name>
    <name type="common">Squinting bush brown butterfly</name>
    <dbReference type="NCBI Taxonomy" id="110368"/>
    <lineage>
        <taxon>Eukaryota</taxon>
        <taxon>Metazoa</taxon>
        <taxon>Ecdysozoa</taxon>
        <taxon>Arthropoda</taxon>
        <taxon>Hexapoda</taxon>
        <taxon>Insecta</taxon>
        <taxon>Pterygota</taxon>
        <taxon>Neoptera</taxon>
        <taxon>Endopterygota</taxon>
        <taxon>Lepidoptera</taxon>
        <taxon>Glossata</taxon>
        <taxon>Ditrysia</taxon>
        <taxon>Papilionoidea</taxon>
        <taxon>Nymphalidae</taxon>
        <taxon>Satyrinae</taxon>
        <taxon>Satyrini</taxon>
        <taxon>Mycalesina</taxon>
        <taxon>Bicyclus</taxon>
    </lineage>
</organism>
<evidence type="ECO:0000256" key="5">
    <source>
        <dbReference type="ARBA" id="ARBA00022833"/>
    </source>
</evidence>
<evidence type="ECO:0000259" key="8">
    <source>
        <dbReference type="PROSITE" id="PS50157"/>
    </source>
</evidence>
<feature type="domain" description="C2H2-type" evidence="8">
    <location>
        <begin position="290"/>
        <end position="317"/>
    </location>
</feature>
<dbReference type="RefSeq" id="XP_052745610.1">
    <property type="nucleotide sequence ID" value="XM_052889650.1"/>
</dbReference>
<evidence type="ECO:0000313" key="10">
    <source>
        <dbReference type="RefSeq" id="XP_052745610.1"/>
    </source>
</evidence>
<feature type="domain" description="C2H2-type" evidence="8">
    <location>
        <begin position="125"/>
        <end position="152"/>
    </location>
</feature>
<evidence type="ECO:0000256" key="1">
    <source>
        <dbReference type="ARBA" id="ARBA00004123"/>
    </source>
</evidence>
<proteinExistence type="predicted"/>
<dbReference type="Gene3D" id="3.30.160.60">
    <property type="entry name" value="Classic Zinc Finger"/>
    <property type="match status" value="7"/>
</dbReference>